<organism evidence="7 8">
    <name type="scientific">Mesorhizobium plurifarium</name>
    <dbReference type="NCBI Taxonomy" id="69974"/>
    <lineage>
        <taxon>Bacteria</taxon>
        <taxon>Pseudomonadati</taxon>
        <taxon>Pseudomonadota</taxon>
        <taxon>Alphaproteobacteria</taxon>
        <taxon>Hyphomicrobiales</taxon>
        <taxon>Phyllobacteriaceae</taxon>
        <taxon>Mesorhizobium</taxon>
    </lineage>
</organism>
<dbReference type="InterPro" id="IPR050611">
    <property type="entry name" value="ABCF"/>
</dbReference>
<accession>A0A090GE94</accession>
<sequence>MACRRTVKVHQPDFAAGKTREIDMALISLKSLGVTMSAPLFSNLDLTIGAGDRLGIVAANGRGKSTLLKCLAGEFEATSGDITRSRGLRVGHVEQSVPDALLGRGFHDVVADALPAEQRDSEFWRVDVVLDSLEVPEDMRGRPMRALSGGWQRLALIARVWVTDPDMLLLDEPTNHLDLARISQLETWLNVLPRDVPVIIASHDRAFLDATTNRTLFLRPEDSPVFALPYSRARQALDELDASTARKFERDMKIAQQLRKQAAKLNNIGINSGSDLLTVKTRQLKERAEKLEDAAVQAHRERSAGAIRLANRGTHAKVLITLEDAAVETPDGTLLFRTGKRHICQGDRIVLLGRNGVGKTRFIAMIRNAVAKPGSVANVKVTPSTVLGYGDQALSGIDGDDTPLAMLSRRFEVGEQRARSLLAGAGVAIEMQERKIGALSGGQKSRLMMLVLRLIQPNFYLLDEPTNHLDIDGQEALEDELLTHQASCLLASHDRSFIRAVGNRFWLIDKRRLTEVDDPEAFFRSVAQTPN</sequence>
<dbReference type="InterPro" id="IPR003439">
    <property type="entry name" value="ABC_transporter-like_ATP-bd"/>
</dbReference>
<dbReference type="AlphaFoldDB" id="A0A090GE94"/>
<evidence type="ECO:0000256" key="5">
    <source>
        <dbReference type="SAM" id="Coils"/>
    </source>
</evidence>
<dbReference type="SMART" id="SM00382">
    <property type="entry name" value="AAA"/>
    <property type="match status" value="2"/>
</dbReference>
<comment type="similarity">
    <text evidence="1">Belongs to the ABC transporter superfamily.</text>
</comment>
<dbReference type="PANTHER" id="PTHR19211">
    <property type="entry name" value="ATP-BINDING TRANSPORT PROTEIN-RELATED"/>
    <property type="match status" value="1"/>
</dbReference>
<name>A0A090GE94_MESPL</name>
<dbReference type="SUPFAM" id="SSF52540">
    <property type="entry name" value="P-loop containing nucleoside triphosphate hydrolases"/>
    <property type="match status" value="2"/>
</dbReference>
<dbReference type="CDD" id="cd03221">
    <property type="entry name" value="ABCF_EF-3"/>
    <property type="match status" value="2"/>
</dbReference>
<feature type="coiled-coil region" evidence="5">
    <location>
        <begin position="274"/>
        <end position="301"/>
    </location>
</feature>
<evidence type="ECO:0000256" key="3">
    <source>
        <dbReference type="ARBA" id="ARBA00022741"/>
    </source>
</evidence>
<reference evidence="7 8" key="1">
    <citation type="submission" date="2014-08" db="EMBL/GenBank/DDBJ databases">
        <authorList>
            <person name="Moulin Lionel"/>
        </authorList>
    </citation>
    <scope>NUCLEOTIDE SEQUENCE [LARGE SCALE GENOMIC DNA]</scope>
</reference>
<dbReference type="InterPro" id="IPR027417">
    <property type="entry name" value="P-loop_NTPase"/>
</dbReference>
<dbReference type="Gene3D" id="3.40.50.300">
    <property type="entry name" value="P-loop containing nucleotide triphosphate hydrolases"/>
    <property type="match status" value="2"/>
</dbReference>
<feature type="domain" description="ABC transporter" evidence="6">
    <location>
        <begin position="19"/>
        <end position="245"/>
    </location>
</feature>
<keyword evidence="4" id="KW-0067">ATP-binding</keyword>
<feature type="domain" description="ABC transporter" evidence="6">
    <location>
        <begin position="320"/>
        <end position="531"/>
    </location>
</feature>
<evidence type="ECO:0000313" key="7">
    <source>
        <dbReference type="EMBL" id="CDX63425.1"/>
    </source>
</evidence>
<dbReference type="GO" id="GO:0016887">
    <property type="term" value="F:ATP hydrolysis activity"/>
    <property type="evidence" value="ECO:0007669"/>
    <property type="project" value="InterPro"/>
</dbReference>
<dbReference type="InterPro" id="IPR017871">
    <property type="entry name" value="ABC_transporter-like_CS"/>
</dbReference>
<keyword evidence="5" id="KW-0175">Coiled coil</keyword>
<evidence type="ECO:0000256" key="2">
    <source>
        <dbReference type="ARBA" id="ARBA00022737"/>
    </source>
</evidence>
<dbReference type="PROSITE" id="PS00211">
    <property type="entry name" value="ABC_TRANSPORTER_1"/>
    <property type="match status" value="1"/>
</dbReference>
<dbReference type="GO" id="GO:0005524">
    <property type="term" value="F:ATP binding"/>
    <property type="evidence" value="ECO:0007669"/>
    <property type="project" value="UniProtKB-KW"/>
</dbReference>
<dbReference type="PROSITE" id="PS50893">
    <property type="entry name" value="ABC_TRANSPORTER_2"/>
    <property type="match status" value="2"/>
</dbReference>
<evidence type="ECO:0000313" key="8">
    <source>
        <dbReference type="Proteomes" id="UP000046122"/>
    </source>
</evidence>
<dbReference type="PANTHER" id="PTHR19211:SF14">
    <property type="entry name" value="ATP-BINDING CASSETTE SUB-FAMILY F MEMBER 1"/>
    <property type="match status" value="1"/>
</dbReference>
<keyword evidence="3" id="KW-0547">Nucleotide-binding</keyword>
<evidence type="ECO:0000256" key="1">
    <source>
        <dbReference type="ARBA" id="ARBA00005417"/>
    </source>
</evidence>
<evidence type="ECO:0000259" key="6">
    <source>
        <dbReference type="PROSITE" id="PS50893"/>
    </source>
</evidence>
<gene>
    <name evidence="7" type="ORF">MPL3365_90074</name>
</gene>
<dbReference type="Proteomes" id="UP000046122">
    <property type="component" value="Unassembled WGS sequence"/>
</dbReference>
<dbReference type="EMBL" id="CCNE01000067">
    <property type="protein sequence ID" value="CDX63425.1"/>
    <property type="molecule type" value="Genomic_DNA"/>
</dbReference>
<protein>
    <submittedName>
        <fullName evidence="7">ABC transporter related protein</fullName>
    </submittedName>
</protein>
<keyword evidence="2" id="KW-0677">Repeat</keyword>
<dbReference type="Pfam" id="PF00005">
    <property type="entry name" value="ABC_tran"/>
    <property type="match status" value="2"/>
</dbReference>
<proteinExistence type="inferred from homology"/>
<evidence type="ECO:0000256" key="4">
    <source>
        <dbReference type="ARBA" id="ARBA00022840"/>
    </source>
</evidence>
<dbReference type="InterPro" id="IPR003593">
    <property type="entry name" value="AAA+_ATPase"/>
</dbReference>